<evidence type="ECO:0000313" key="1">
    <source>
        <dbReference type="Proteomes" id="UP000504610"/>
    </source>
</evidence>
<dbReference type="RefSeq" id="XP_056862045.1">
    <property type="nucleotide sequence ID" value="XM_057006065.1"/>
</dbReference>
<protein>
    <submittedName>
        <fullName evidence="2 3">Ascorbate transporter, chloroplastic isoform X1</fullName>
    </submittedName>
</protein>
<proteinExistence type="predicted"/>
<organism evidence="1 3">
    <name type="scientific">Raphanus sativus</name>
    <name type="common">Radish</name>
    <name type="synonym">Raphanus raphanistrum var. sativus</name>
    <dbReference type="NCBI Taxonomy" id="3726"/>
    <lineage>
        <taxon>Eukaryota</taxon>
        <taxon>Viridiplantae</taxon>
        <taxon>Streptophyta</taxon>
        <taxon>Embryophyta</taxon>
        <taxon>Tracheophyta</taxon>
        <taxon>Spermatophyta</taxon>
        <taxon>Magnoliopsida</taxon>
        <taxon>eudicotyledons</taxon>
        <taxon>Gunneridae</taxon>
        <taxon>Pentapetalae</taxon>
        <taxon>rosids</taxon>
        <taxon>malvids</taxon>
        <taxon>Brassicales</taxon>
        <taxon>Brassicaceae</taxon>
        <taxon>Brassiceae</taxon>
        <taxon>Raphanus</taxon>
    </lineage>
</organism>
<gene>
    <name evidence="2 3 4 5" type="primary">LOC108843179</name>
</gene>
<dbReference type="RefSeq" id="XP_056862043.1">
    <property type="nucleotide sequence ID" value="XM_057006063.1"/>
</dbReference>
<dbReference type="AlphaFoldDB" id="A0A9W3DF25"/>
<name>A0A9W3DF25_RAPSA</name>
<sequence length="146" mass="15993">MAIGGLISNRNCGSFIASSSGKNGFQNQKALCRSSHQQRQRQILCLQHELGHKRRTFGCFLLSGPRSRDKRSPASYKSEEIRLPHGGSSFLGAGSSSSYALLPSFFAIWTVCFLNGSLSQREAHHLHLSIVACISVLLQDLDSLLC</sequence>
<evidence type="ECO:0000313" key="2">
    <source>
        <dbReference type="RefSeq" id="XP_056862042.1"/>
    </source>
</evidence>
<dbReference type="GeneID" id="108843179"/>
<dbReference type="KEGG" id="rsz:108843179"/>
<dbReference type="RefSeq" id="XP_056862044.1">
    <property type="nucleotide sequence ID" value="XM_057006064.1"/>
</dbReference>
<dbReference type="Proteomes" id="UP000504610">
    <property type="component" value="Chromosome 3"/>
</dbReference>
<keyword evidence="1" id="KW-1185">Reference proteome</keyword>
<evidence type="ECO:0000313" key="5">
    <source>
        <dbReference type="RefSeq" id="XP_056862045.1"/>
    </source>
</evidence>
<evidence type="ECO:0000313" key="3">
    <source>
        <dbReference type="RefSeq" id="XP_056862043.1"/>
    </source>
</evidence>
<accession>A0A9W3DF25</accession>
<evidence type="ECO:0000313" key="4">
    <source>
        <dbReference type="RefSeq" id="XP_056862044.1"/>
    </source>
</evidence>
<reference evidence="2 3" key="2">
    <citation type="submission" date="2025-04" db="UniProtKB">
        <authorList>
            <consortium name="RefSeq"/>
        </authorList>
    </citation>
    <scope>IDENTIFICATION</scope>
    <source>
        <tissue evidence="2 3">Leaf</tissue>
    </source>
</reference>
<reference evidence="1" key="1">
    <citation type="journal article" date="2019" name="Database">
        <title>The radish genome database (RadishGD): an integrated information resource for radish genomics.</title>
        <authorList>
            <person name="Yu H.J."/>
            <person name="Baek S."/>
            <person name="Lee Y.J."/>
            <person name="Cho A."/>
            <person name="Mun J.H."/>
        </authorList>
    </citation>
    <scope>NUCLEOTIDE SEQUENCE [LARGE SCALE GENOMIC DNA]</scope>
    <source>
        <strain evidence="1">cv. WK10039</strain>
    </source>
</reference>
<dbReference type="RefSeq" id="XP_056862042.1">
    <property type="nucleotide sequence ID" value="XM_057006062.1"/>
</dbReference>